<proteinExistence type="predicted"/>
<evidence type="ECO:0000313" key="2">
    <source>
        <dbReference type="Proteomes" id="UP001156882"/>
    </source>
</evidence>
<dbReference type="RefSeq" id="WP_284310365.1">
    <property type="nucleotide sequence ID" value="NZ_BSPC01000005.1"/>
</dbReference>
<organism evidence="1 2">
    <name type="scientific">Labrys miyagiensis</name>
    <dbReference type="NCBI Taxonomy" id="346912"/>
    <lineage>
        <taxon>Bacteria</taxon>
        <taxon>Pseudomonadati</taxon>
        <taxon>Pseudomonadota</taxon>
        <taxon>Alphaproteobacteria</taxon>
        <taxon>Hyphomicrobiales</taxon>
        <taxon>Xanthobacteraceae</taxon>
        <taxon>Labrys</taxon>
    </lineage>
</organism>
<protein>
    <submittedName>
        <fullName evidence="1">Uncharacterized protein</fullName>
    </submittedName>
</protein>
<evidence type="ECO:0000313" key="1">
    <source>
        <dbReference type="EMBL" id="GLS17552.1"/>
    </source>
</evidence>
<gene>
    <name evidence="1" type="ORF">GCM10007874_05670</name>
</gene>
<name>A0ABQ6CAZ5_9HYPH</name>
<comment type="caution">
    <text evidence="1">The sequence shown here is derived from an EMBL/GenBank/DDBJ whole genome shotgun (WGS) entry which is preliminary data.</text>
</comment>
<sequence length="63" mass="7129">MHLFSEIDGVGMRSVNGYLLPKGEFRPQFHVQCQHAVLPVVDDLPHYKGFPAAFGGREEFVAW</sequence>
<reference evidence="2" key="1">
    <citation type="journal article" date="2019" name="Int. J. Syst. Evol. Microbiol.">
        <title>The Global Catalogue of Microorganisms (GCM) 10K type strain sequencing project: providing services to taxonomists for standard genome sequencing and annotation.</title>
        <authorList>
            <consortium name="The Broad Institute Genomics Platform"/>
            <consortium name="The Broad Institute Genome Sequencing Center for Infectious Disease"/>
            <person name="Wu L."/>
            <person name="Ma J."/>
        </authorList>
    </citation>
    <scope>NUCLEOTIDE SEQUENCE [LARGE SCALE GENOMIC DNA]</scope>
    <source>
        <strain evidence="2">NBRC 101365</strain>
    </source>
</reference>
<dbReference type="EMBL" id="BSPC01000005">
    <property type="protein sequence ID" value="GLS17552.1"/>
    <property type="molecule type" value="Genomic_DNA"/>
</dbReference>
<dbReference type="Proteomes" id="UP001156882">
    <property type="component" value="Unassembled WGS sequence"/>
</dbReference>
<accession>A0ABQ6CAZ5</accession>
<keyword evidence="2" id="KW-1185">Reference proteome</keyword>